<dbReference type="GO" id="GO:0030687">
    <property type="term" value="C:preribosome, large subunit precursor"/>
    <property type="evidence" value="ECO:0007669"/>
    <property type="project" value="TreeGrafter"/>
</dbReference>
<feature type="compositionally biased region" description="Basic residues" evidence="6">
    <location>
        <begin position="271"/>
        <end position="293"/>
    </location>
</feature>
<keyword evidence="9" id="KW-1185">Reference proteome</keyword>
<evidence type="ECO:0000313" key="8">
    <source>
        <dbReference type="EMBL" id="KAJ1920058.1"/>
    </source>
</evidence>
<evidence type="ECO:0000313" key="9">
    <source>
        <dbReference type="Proteomes" id="UP001150538"/>
    </source>
</evidence>
<accession>A0A9W8A7V0</accession>
<dbReference type="Proteomes" id="UP001150538">
    <property type="component" value="Unassembled WGS sequence"/>
</dbReference>
<dbReference type="Pfam" id="PF01778">
    <property type="entry name" value="Ribosomal_L28e"/>
    <property type="match status" value="1"/>
</dbReference>
<dbReference type="GO" id="GO:0005730">
    <property type="term" value="C:nucleolus"/>
    <property type="evidence" value="ECO:0007669"/>
    <property type="project" value="UniProtKB-UniRule"/>
</dbReference>
<dbReference type="InterPro" id="IPR029004">
    <property type="entry name" value="Ribosomal_eL28/Mak16"/>
</dbReference>
<evidence type="ECO:0000256" key="3">
    <source>
        <dbReference type="ARBA" id="ARBA00023242"/>
    </source>
</evidence>
<evidence type="ECO:0000256" key="4">
    <source>
        <dbReference type="PIRNR" id="PIRNR003352"/>
    </source>
</evidence>
<dbReference type="OrthoDB" id="10251342at2759"/>
<proteinExistence type="inferred from homology"/>
<dbReference type="FunFam" id="3.30.390.110:FF:000001">
    <property type="entry name" value="Protein MAK16 homolog"/>
    <property type="match status" value="1"/>
</dbReference>
<feature type="region of interest" description="Disordered" evidence="6">
    <location>
        <begin position="192"/>
        <end position="314"/>
    </location>
</feature>
<dbReference type="PANTHER" id="PTHR23405">
    <property type="entry name" value="MAINTENANCE OF KILLER 16 MAK16 PROTEIN-RELATED"/>
    <property type="match status" value="1"/>
</dbReference>
<feature type="coiled-coil region" evidence="5">
    <location>
        <begin position="136"/>
        <end position="163"/>
    </location>
</feature>
<dbReference type="GO" id="GO:0000470">
    <property type="term" value="P:maturation of LSU-rRNA"/>
    <property type="evidence" value="ECO:0007669"/>
    <property type="project" value="TreeGrafter"/>
</dbReference>
<reference evidence="8" key="1">
    <citation type="submission" date="2022-07" db="EMBL/GenBank/DDBJ databases">
        <title>Phylogenomic reconstructions and comparative analyses of Kickxellomycotina fungi.</title>
        <authorList>
            <person name="Reynolds N.K."/>
            <person name="Stajich J.E."/>
            <person name="Barry K."/>
            <person name="Grigoriev I.V."/>
            <person name="Crous P."/>
            <person name="Smith M.E."/>
        </authorList>
    </citation>
    <scope>NUCLEOTIDE SEQUENCE</scope>
    <source>
        <strain evidence="8">NBRC 100468</strain>
    </source>
</reference>
<dbReference type="PIRSF" id="PIRSF003352">
    <property type="entry name" value="MAK16"/>
    <property type="match status" value="1"/>
</dbReference>
<protein>
    <recommendedName>
        <fullName evidence="4">Protein MAK16</fullName>
    </recommendedName>
</protein>
<feature type="compositionally biased region" description="Acidic residues" evidence="6">
    <location>
        <begin position="192"/>
        <end position="227"/>
    </location>
</feature>
<evidence type="ECO:0000256" key="5">
    <source>
        <dbReference type="SAM" id="Coils"/>
    </source>
</evidence>
<dbReference type="EMBL" id="JANBPU010000018">
    <property type="protein sequence ID" value="KAJ1920058.1"/>
    <property type="molecule type" value="Genomic_DNA"/>
</dbReference>
<dbReference type="Gene3D" id="3.30.390.110">
    <property type="match status" value="1"/>
</dbReference>
<comment type="similarity">
    <text evidence="2 4">Belongs to the MAK16 family.</text>
</comment>
<dbReference type="Pfam" id="PF04874">
    <property type="entry name" value="Mak16"/>
    <property type="match status" value="1"/>
</dbReference>
<gene>
    <name evidence="8" type="primary">mak16</name>
    <name evidence="8" type="ORF">H4219_001587</name>
</gene>
<feature type="compositionally biased region" description="Acidic residues" evidence="6">
    <location>
        <begin position="235"/>
        <end position="246"/>
    </location>
</feature>
<dbReference type="AlphaFoldDB" id="A0A9W8A7V0"/>
<comment type="subcellular location">
    <subcellularLocation>
        <location evidence="1">Nucleus</location>
    </subcellularLocation>
</comment>
<name>A0A9W8A7V0_9FUNG</name>
<sequence length="314" mass="36601">MNNEEVVWQVINNQFCSYKIKTNTGNLCRNEYNLTGLCNRQSCPLANNKYATVREHEGQLFLYIKTPERAHTPANMWEKIQLPKNYAEALKMVDKELIYWPRFVKNKCKQRVTRIMQYLVRMRKLKLKSKSNLVVVKKKQERREKSREKRAEAVARLDNEIEKELLERLKSKAYGDQPLNVNEDVWREVLEGDQLEAESDVTTEEESLAEEDEEWNNLNDEDEDEELTREFVSDISDDESSSDIEEFGNIPLASDASSDEEDSDDAGADKKGKRKASSAPVKKPKQKKQKKRGAHVEIEYENEPAQMSEFNPSW</sequence>
<comment type="caution">
    <text evidence="8">The sequence shown here is derived from an EMBL/GenBank/DDBJ whole genome shotgun (WGS) entry which is preliminary data.</text>
</comment>
<evidence type="ECO:0000256" key="6">
    <source>
        <dbReference type="SAM" id="MobiDB-lite"/>
    </source>
</evidence>
<keyword evidence="3 4" id="KW-0539">Nucleus</keyword>
<dbReference type="PANTHER" id="PTHR23405:SF4">
    <property type="entry name" value="PROTEIN MAK16 HOMOLOG"/>
    <property type="match status" value="1"/>
</dbReference>
<dbReference type="InterPro" id="IPR006958">
    <property type="entry name" value="Mak16"/>
</dbReference>
<feature type="domain" description="Ribosomal eL28/Mak16" evidence="7">
    <location>
        <begin position="6"/>
        <end position="118"/>
    </location>
</feature>
<dbReference type="GO" id="GO:0000460">
    <property type="term" value="P:maturation of 5.8S rRNA"/>
    <property type="evidence" value="ECO:0007669"/>
    <property type="project" value="TreeGrafter"/>
</dbReference>
<evidence type="ECO:0000259" key="7">
    <source>
        <dbReference type="Pfam" id="PF01778"/>
    </source>
</evidence>
<evidence type="ECO:0000256" key="1">
    <source>
        <dbReference type="ARBA" id="ARBA00004123"/>
    </source>
</evidence>
<feature type="compositionally biased region" description="Acidic residues" evidence="6">
    <location>
        <begin position="257"/>
        <end position="266"/>
    </location>
</feature>
<organism evidence="8 9">
    <name type="scientific">Mycoemilia scoparia</name>
    <dbReference type="NCBI Taxonomy" id="417184"/>
    <lineage>
        <taxon>Eukaryota</taxon>
        <taxon>Fungi</taxon>
        <taxon>Fungi incertae sedis</taxon>
        <taxon>Zoopagomycota</taxon>
        <taxon>Kickxellomycotina</taxon>
        <taxon>Kickxellomycetes</taxon>
        <taxon>Kickxellales</taxon>
        <taxon>Kickxellaceae</taxon>
        <taxon>Mycoemilia</taxon>
    </lineage>
</organism>
<evidence type="ECO:0000256" key="2">
    <source>
        <dbReference type="ARBA" id="ARBA00005514"/>
    </source>
</evidence>
<keyword evidence="5" id="KW-0175">Coiled coil</keyword>